<comment type="caution">
    <text evidence="2">The sequence shown here is derived from an EMBL/GenBank/DDBJ whole genome shotgun (WGS) entry which is preliminary data.</text>
</comment>
<sequence length="583" mass="64164">MSSSITSLLVRVAALALLLFPLAPRAADMTQTITLKPGWNAIHVALQPAQNDIESVFANIPVRSVWRWIPNRDQVQFIRNPSDGLENIEGWYAWFPESRPDAMLTNLFTIDGNTAYLVRLPDDAGIRQLTISGKPRFIPTQWRPDSFTLTGLSVTASNPPTFNEFFSQSPGHTGQPIYRLDNADGRWKLVSGTTPINANEAYWIHTQGNSRYQGRMHLVLDQGESLAFGTAFDQMRFVLRNLSGVNSSFQIERLGTMRVPLSMRLEDPETGEVGWPDLPDVEVIDAPANQDVFVTLAIKRPQFTQARMEQLIAITDELGDRIVLHVGGDVVQPGALAQRPAGAKAGGDNPLLFAGLWIGEVVIDKVSEAQNAGTAPKTVGASTFTQRFLVHVNAQGQARLLKDVIQMWEEGTMRPSSIDPSYQEVDQPGRYVLLTNKQLISLYSGVAGRDGVPVGLRFSSIGYDFSGETLDFTGVFGPGGEISTTIVMEPQLPTNPFLHRYHPDHDNLDEQFLNYLPEAFQVVRNVQMAFTPDDPSGSNGPGWGDTVIGGTFAESITGLHRNPIFTSGTFHLRRASPVTVLNQ</sequence>
<protein>
    <submittedName>
        <fullName evidence="2">Uncharacterized protein</fullName>
    </submittedName>
</protein>
<reference evidence="2 3" key="1">
    <citation type="journal article" date="2016" name="Antonie Van Leeuwenhoek">
        <title>Denitratimonas tolerans gen. nov., sp. nov., a denitrifying bacterium isolated from a bioreactor for tannery wastewater treatment.</title>
        <authorList>
            <person name="Han S.I."/>
            <person name="Kim J.O."/>
            <person name="Lee Y.R."/>
            <person name="Ekpeghere K.I."/>
            <person name="Koh S.C."/>
            <person name="Whang K.S."/>
        </authorList>
    </citation>
    <scope>NUCLEOTIDE SEQUENCE [LARGE SCALE GENOMIC DNA]</scope>
    <source>
        <strain evidence="2 3">KACC 17565</strain>
    </source>
</reference>
<dbReference type="RefSeq" id="WP_337335409.1">
    <property type="nucleotide sequence ID" value="NZ_JBBDHC010000010.1"/>
</dbReference>
<dbReference type="EMBL" id="JBBDHC010000010">
    <property type="protein sequence ID" value="MEJ1249694.1"/>
    <property type="molecule type" value="Genomic_DNA"/>
</dbReference>
<feature type="signal peptide" evidence="1">
    <location>
        <begin position="1"/>
        <end position="26"/>
    </location>
</feature>
<evidence type="ECO:0000313" key="3">
    <source>
        <dbReference type="Proteomes" id="UP001364472"/>
    </source>
</evidence>
<dbReference type="AlphaFoldDB" id="A0AAW9R803"/>
<organism evidence="2 3">
    <name type="scientific">Denitratimonas tolerans</name>
    <dbReference type="NCBI Taxonomy" id="1338420"/>
    <lineage>
        <taxon>Bacteria</taxon>
        <taxon>Pseudomonadati</taxon>
        <taxon>Pseudomonadota</taxon>
        <taxon>Gammaproteobacteria</taxon>
        <taxon>Lysobacterales</taxon>
        <taxon>Lysobacteraceae</taxon>
        <taxon>Denitratimonas</taxon>
    </lineage>
</organism>
<feature type="chain" id="PRO_5043891922" evidence="1">
    <location>
        <begin position="27"/>
        <end position="583"/>
    </location>
</feature>
<keyword evidence="1" id="KW-0732">Signal</keyword>
<keyword evidence="3" id="KW-1185">Reference proteome</keyword>
<evidence type="ECO:0000256" key="1">
    <source>
        <dbReference type="SAM" id="SignalP"/>
    </source>
</evidence>
<proteinExistence type="predicted"/>
<gene>
    <name evidence="2" type="ORF">WB794_08430</name>
</gene>
<name>A0AAW9R803_9GAMM</name>
<dbReference type="Proteomes" id="UP001364472">
    <property type="component" value="Unassembled WGS sequence"/>
</dbReference>
<evidence type="ECO:0000313" key="2">
    <source>
        <dbReference type="EMBL" id="MEJ1249694.1"/>
    </source>
</evidence>
<accession>A0AAW9R803</accession>